<evidence type="ECO:0000256" key="1">
    <source>
        <dbReference type="ARBA" id="ARBA00004173"/>
    </source>
</evidence>
<feature type="non-terminal residue" evidence="9">
    <location>
        <position position="193"/>
    </location>
</feature>
<gene>
    <name evidence="9" type="primary">MRPS12</name>
    <name evidence="9" type="ORF">G0U57_008467</name>
</gene>
<dbReference type="InterPro" id="IPR012340">
    <property type="entry name" value="NA-bd_OB-fold"/>
</dbReference>
<dbReference type="SUPFAM" id="SSF50249">
    <property type="entry name" value="Nucleic acid-binding proteins"/>
    <property type="match status" value="1"/>
</dbReference>
<evidence type="ECO:0000313" key="9">
    <source>
        <dbReference type="EMBL" id="KAG6928187.1"/>
    </source>
</evidence>
<keyword evidence="10" id="KW-1185">Reference proteome</keyword>
<dbReference type="CDD" id="cd03368">
    <property type="entry name" value="Ribosomal_S12"/>
    <property type="match status" value="1"/>
</dbReference>
<dbReference type="InterPro" id="IPR006032">
    <property type="entry name" value="Ribosomal_uS12"/>
</dbReference>
<dbReference type="Gene3D" id="2.40.50.140">
    <property type="entry name" value="Nucleic acid-binding proteins"/>
    <property type="match status" value="1"/>
</dbReference>
<evidence type="ECO:0000256" key="2">
    <source>
        <dbReference type="ARBA" id="ARBA00005657"/>
    </source>
</evidence>
<keyword evidence="4 9" id="KW-0689">Ribosomal protein</keyword>
<dbReference type="Proteomes" id="UP000765507">
    <property type="component" value="Unassembled WGS sequence"/>
</dbReference>
<dbReference type="GO" id="GO:0006412">
    <property type="term" value="P:translation"/>
    <property type="evidence" value="ECO:0007669"/>
    <property type="project" value="InterPro"/>
</dbReference>
<keyword evidence="5" id="KW-0496">Mitochondrion</keyword>
<comment type="caution">
    <text evidence="9">The sequence shown here is derived from an EMBL/GenBank/DDBJ whole genome shotgun (WGS) entry which is preliminary data.</text>
</comment>
<evidence type="ECO:0000256" key="6">
    <source>
        <dbReference type="ARBA" id="ARBA00023274"/>
    </source>
</evidence>
<dbReference type="EMBL" id="JAHGAV010000225">
    <property type="protein sequence ID" value="KAG6928187.1"/>
    <property type="molecule type" value="Genomic_DNA"/>
</dbReference>
<dbReference type="NCBIfam" id="TIGR00981">
    <property type="entry name" value="rpsL_bact"/>
    <property type="match status" value="1"/>
</dbReference>
<name>A0A8T1SHQ0_CHESE</name>
<organism evidence="9 10">
    <name type="scientific">Chelydra serpentina</name>
    <name type="common">Snapping turtle</name>
    <name type="synonym">Testudo serpentina</name>
    <dbReference type="NCBI Taxonomy" id="8475"/>
    <lineage>
        <taxon>Eukaryota</taxon>
        <taxon>Metazoa</taxon>
        <taxon>Chordata</taxon>
        <taxon>Craniata</taxon>
        <taxon>Vertebrata</taxon>
        <taxon>Euteleostomi</taxon>
        <taxon>Archelosauria</taxon>
        <taxon>Testudinata</taxon>
        <taxon>Testudines</taxon>
        <taxon>Cryptodira</taxon>
        <taxon>Durocryptodira</taxon>
        <taxon>Americhelydia</taxon>
        <taxon>Chelydroidea</taxon>
        <taxon>Chelydridae</taxon>
        <taxon>Chelydra</taxon>
    </lineage>
</organism>
<keyword evidence="3" id="KW-0809">Transit peptide</keyword>
<accession>A0A8T1SHQ0</accession>
<dbReference type="InterPro" id="IPR005679">
    <property type="entry name" value="Ribosomal_uS12_bac"/>
</dbReference>
<keyword evidence="6" id="KW-0687">Ribonucleoprotein</keyword>
<dbReference type="OrthoDB" id="361013at2759"/>
<dbReference type="GO" id="GO:0005763">
    <property type="term" value="C:mitochondrial small ribosomal subunit"/>
    <property type="evidence" value="ECO:0007669"/>
    <property type="project" value="UniProtKB-ARBA"/>
</dbReference>
<evidence type="ECO:0000256" key="7">
    <source>
        <dbReference type="ARBA" id="ARBA00035248"/>
    </source>
</evidence>
<evidence type="ECO:0000256" key="8">
    <source>
        <dbReference type="ARBA" id="ARBA00083933"/>
    </source>
</evidence>
<sequence length="193" mass="21526">NQSGGGASAELSWGEARWRLRSEGTCIHGLWGFSELLMRRMSCTGFLRLLASPLRWSINAFPCTFVPGKWPLTQTLGQLETRTMTTLNQMHRKGKPKFPPPKLGPTFGNPQLKGVVLKTMIRKPKKPNSANRKCARVRLSNGKEVVCFIPGEGHNLQEHSIVLVEGGRTQDLPGVKLKIVRGKYDCAHVQKKK</sequence>
<dbReference type="Pfam" id="PF00164">
    <property type="entry name" value="Ribosom_S12_S23"/>
    <property type="match status" value="1"/>
</dbReference>
<dbReference type="PROSITE" id="PS00055">
    <property type="entry name" value="RIBOSOMAL_S12"/>
    <property type="match status" value="1"/>
</dbReference>
<evidence type="ECO:0000313" key="10">
    <source>
        <dbReference type="Proteomes" id="UP000765507"/>
    </source>
</evidence>
<protein>
    <recommendedName>
        <fullName evidence="7">Small ribosomal subunit protein uS12m</fullName>
    </recommendedName>
    <alternativeName>
        <fullName evidence="8">28S ribosomal protein S12, mitochondrial</fullName>
    </alternativeName>
</protein>
<dbReference type="FunFam" id="2.40.50.140:FF:000115">
    <property type="entry name" value="28S ribosomal protein S12, mitochondrial"/>
    <property type="match status" value="1"/>
</dbReference>
<evidence type="ECO:0000256" key="5">
    <source>
        <dbReference type="ARBA" id="ARBA00023128"/>
    </source>
</evidence>
<dbReference type="GO" id="GO:0003735">
    <property type="term" value="F:structural constituent of ribosome"/>
    <property type="evidence" value="ECO:0007669"/>
    <property type="project" value="InterPro"/>
</dbReference>
<comment type="similarity">
    <text evidence="2">Belongs to the universal ribosomal protein uS12 family.</text>
</comment>
<comment type="subcellular location">
    <subcellularLocation>
        <location evidence="1">Mitochondrion</location>
    </subcellularLocation>
</comment>
<dbReference type="PANTHER" id="PTHR11652">
    <property type="entry name" value="30S RIBOSOMAL PROTEIN S12 FAMILY MEMBER"/>
    <property type="match status" value="1"/>
</dbReference>
<evidence type="ECO:0000256" key="4">
    <source>
        <dbReference type="ARBA" id="ARBA00022980"/>
    </source>
</evidence>
<reference evidence="9 10" key="1">
    <citation type="journal article" date="2020" name="G3 (Bethesda)">
        <title>Draft Genome of the Common Snapping Turtle, Chelydra serpentina, a Model for Phenotypic Plasticity in Reptiles.</title>
        <authorList>
            <person name="Das D."/>
            <person name="Singh S.K."/>
            <person name="Bierstedt J."/>
            <person name="Erickson A."/>
            <person name="Galli G.L.J."/>
            <person name="Crossley D.A. 2nd"/>
            <person name="Rhen T."/>
        </authorList>
    </citation>
    <scope>NUCLEOTIDE SEQUENCE [LARGE SCALE GENOMIC DNA]</scope>
    <source>
        <strain evidence="9">KW</strain>
    </source>
</reference>
<evidence type="ECO:0000256" key="3">
    <source>
        <dbReference type="ARBA" id="ARBA00022946"/>
    </source>
</evidence>
<proteinExistence type="inferred from homology"/>
<dbReference type="PRINTS" id="PR01034">
    <property type="entry name" value="RIBOSOMALS12"/>
</dbReference>
<dbReference type="AlphaFoldDB" id="A0A8T1SHQ0"/>